<name>A0ABR3A5E3_9AGAR</name>
<keyword evidence="2" id="KW-0812">Transmembrane</keyword>
<dbReference type="EMBL" id="JBBXMP010000016">
    <property type="protein sequence ID" value="KAL0068770.1"/>
    <property type="molecule type" value="Genomic_DNA"/>
</dbReference>
<proteinExistence type="predicted"/>
<feature type="transmembrane region" description="Helical" evidence="2">
    <location>
        <begin position="6"/>
        <end position="31"/>
    </location>
</feature>
<evidence type="ECO:0000256" key="1">
    <source>
        <dbReference type="SAM" id="MobiDB-lite"/>
    </source>
</evidence>
<feature type="region of interest" description="Disordered" evidence="1">
    <location>
        <begin position="207"/>
        <end position="283"/>
    </location>
</feature>
<feature type="region of interest" description="Disordered" evidence="1">
    <location>
        <begin position="62"/>
        <end position="104"/>
    </location>
</feature>
<dbReference type="Proteomes" id="UP001437256">
    <property type="component" value="Unassembled WGS sequence"/>
</dbReference>
<reference evidence="3 4" key="1">
    <citation type="submission" date="2024-05" db="EMBL/GenBank/DDBJ databases">
        <title>A draft genome resource for the thread blight pathogen Marasmius tenuissimus strain MS-2.</title>
        <authorList>
            <person name="Yulfo-Soto G.E."/>
            <person name="Baruah I.K."/>
            <person name="Amoako-Attah I."/>
            <person name="Bukari Y."/>
            <person name="Meinhardt L.W."/>
            <person name="Bailey B.A."/>
            <person name="Cohen S.P."/>
        </authorList>
    </citation>
    <scope>NUCLEOTIDE SEQUENCE [LARGE SCALE GENOMIC DNA]</scope>
    <source>
        <strain evidence="3 4">MS-2</strain>
    </source>
</reference>
<feature type="region of interest" description="Disordered" evidence="1">
    <location>
        <begin position="124"/>
        <end position="146"/>
    </location>
</feature>
<organism evidence="3 4">
    <name type="scientific">Marasmius tenuissimus</name>
    <dbReference type="NCBI Taxonomy" id="585030"/>
    <lineage>
        <taxon>Eukaryota</taxon>
        <taxon>Fungi</taxon>
        <taxon>Dikarya</taxon>
        <taxon>Basidiomycota</taxon>
        <taxon>Agaricomycotina</taxon>
        <taxon>Agaricomycetes</taxon>
        <taxon>Agaricomycetidae</taxon>
        <taxon>Agaricales</taxon>
        <taxon>Marasmiineae</taxon>
        <taxon>Marasmiaceae</taxon>
        <taxon>Marasmius</taxon>
    </lineage>
</organism>
<gene>
    <name evidence="3" type="ORF">AAF712_004099</name>
</gene>
<evidence type="ECO:0000256" key="2">
    <source>
        <dbReference type="SAM" id="Phobius"/>
    </source>
</evidence>
<keyword evidence="2" id="KW-0472">Membrane</keyword>
<evidence type="ECO:0000313" key="4">
    <source>
        <dbReference type="Proteomes" id="UP001437256"/>
    </source>
</evidence>
<keyword evidence="2" id="KW-1133">Transmembrane helix</keyword>
<comment type="caution">
    <text evidence="3">The sequence shown here is derived from an EMBL/GenBank/DDBJ whole genome shotgun (WGS) entry which is preliminary data.</text>
</comment>
<sequence length="283" mass="30892">MTLQPLEIAGVVLGITVPTLAFSAIGTLIYVRKNRTKYQDPIQYAYQVEKCPYPLSPSSSVSSLSIPLPTVPPFNSDSDHQRRHSSSTSSSDDDDSNAHTTKPTIVFAGPSVSDLSCISDNDTYSVPSQRNRRDSWPPTNLSITTDPDLKAAEDDLKRALSIYTIETSSMYSLASASPELHERYLPRRTLSRAPSCVSYISYARSVNAPEGSGAGSTAVPVEEPASSNRAMHRQLHAGMPLPPIPVPARLKPNKRGVRPLPPPPPRYDPERSNLRNVLVTVEE</sequence>
<protein>
    <submittedName>
        <fullName evidence="3">Uncharacterized protein</fullName>
    </submittedName>
</protein>
<accession>A0ABR3A5E3</accession>
<keyword evidence="4" id="KW-1185">Reference proteome</keyword>
<evidence type="ECO:0000313" key="3">
    <source>
        <dbReference type="EMBL" id="KAL0068770.1"/>
    </source>
</evidence>